<organism evidence="3 4">
    <name type="scientific">Glarea lozoyensis (strain ATCC 20868 / MF5171)</name>
    <dbReference type="NCBI Taxonomy" id="1116229"/>
    <lineage>
        <taxon>Eukaryota</taxon>
        <taxon>Fungi</taxon>
        <taxon>Dikarya</taxon>
        <taxon>Ascomycota</taxon>
        <taxon>Pezizomycotina</taxon>
        <taxon>Leotiomycetes</taxon>
        <taxon>Helotiales</taxon>
        <taxon>Helotiaceae</taxon>
        <taxon>Glarea</taxon>
    </lineage>
</organism>
<dbReference type="RefSeq" id="XP_008086453.1">
    <property type="nucleotide sequence ID" value="XM_008088262.1"/>
</dbReference>
<name>S3DL41_GLAL2</name>
<keyword evidence="2" id="KW-0812">Transmembrane</keyword>
<keyword evidence="4" id="KW-1185">Reference proteome</keyword>
<dbReference type="PANTHER" id="PTHR33365">
    <property type="entry name" value="YALI0B05434P"/>
    <property type="match status" value="1"/>
</dbReference>
<dbReference type="PANTHER" id="PTHR33365:SF6">
    <property type="entry name" value="OXIDASE USTYA"/>
    <property type="match status" value="1"/>
</dbReference>
<dbReference type="GeneID" id="19462233"/>
<protein>
    <submittedName>
        <fullName evidence="3">Uncharacterized protein</fullName>
    </submittedName>
</protein>
<dbReference type="OrthoDB" id="3687641at2759"/>
<dbReference type="InterPro" id="IPR021765">
    <property type="entry name" value="UstYa-like"/>
</dbReference>
<accession>S3DL41</accession>
<dbReference type="EMBL" id="KE145370">
    <property type="protein sequence ID" value="EPE27263.1"/>
    <property type="molecule type" value="Genomic_DNA"/>
</dbReference>
<reference evidence="3 4" key="1">
    <citation type="journal article" date="2013" name="BMC Genomics">
        <title>Genomics-driven discovery of the pneumocandin biosynthetic gene cluster in the fungus Glarea lozoyensis.</title>
        <authorList>
            <person name="Chen L."/>
            <person name="Yue Q."/>
            <person name="Zhang X."/>
            <person name="Xiang M."/>
            <person name="Wang C."/>
            <person name="Li S."/>
            <person name="Che Y."/>
            <person name="Ortiz-Lopez F.J."/>
            <person name="Bills G.F."/>
            <person name="Liu X."/>
            <person name="An Z."/>
        </authorList>
    </citation>
    <scope>NUCLEOTIDE SEQUENCE [LARGE SCALE GENOMIC DNA]</scope>
    <source>
        <strain evidence="4">ATCC 20868 / MF5171</strain>
    </source>
</reference>
<evidence type="ECO:0000313" key="3">
    <source>
        <dbReference type="EMBL" id="EPE27263.1"/>
    </source>
</evidence>
<dbReference type="Pfam" id="PF11807">
    <property type="entry name" value="UstYa"/>
    <property type="match status" value="1"/>
</dbReference>
<dbReference type="Proteomes" id="UP000016922">
    <property type="component" value="Unassembled WGS sequence"/>
</dbReference>
<keyword evidence="2" id="KW-0472">Membrane</keyword>
<dbReference type="KEGG" id="glz:GLAREA_03178"/>
<evidence type="ECO:0000313" key="4">
    <source>
        <dbReference type="Proteomes" id="UP000016922"/>
    </source>
</evidence>
<dbReference type="eggNOG" id="ENOG502S6JS">
    <property type="taxonomic scope" value="Eukaryota"/>
</dbReference>
<sequence length="279" mass="32056">MDRANYTQKYSLLKNSLQDDQEESDSKTEPYSQRSFSYRLLRLTFGALAFLSILANIVFLVLLNRSSIPHTKFANLIYDVPTPIYSSTQYGPGIGTEEDRDRHWNALDISPGIIAIPDTEAELMGLPPSQRLPWDQSTGVYLLGAHHQIHCLKSMYQYISNLHNNRTTLADHAHILHCLDDLLQDAYCHADDLPWMQLPPQPDRKKYPKYQVRQCKSWKKLLSWADKYNSCYKYDNVTDASGMPTKNDLEHYKFCPEGSKQKAAMEACFRNKEASALDV</sequence>
<dbReference type="GO" id="GO:0043386">
    <property type="term" value="P:mycotoxin biosynthetic process"/>
    <property type="evidence" value="ECO:0007669"/>
    <property type="project" value="InterPro"/>
</dbReference>
<dbReference type="AlphaFoldDB" id="S3DL41"/>
<evidence type="ECO:0000256" key="2">
    <source>
        <dbReference type="SAM" id="Phobius"/>
    </source>
</evidence>
<feature type="transmembrane region" description="Helical" evidence="2">
    <location>
        <begin position="40"/>
        <end position="63"/>
    </location>
</feature>
<dbReference type="HOGENOM" id="CLU_042941_1_1_1"/>
<gene>
    <name evidence="3" type="ORF">GLAREA_03178</name>
</gene>
<proteinExistence type="inferred from homology"/>
<keyword evidence="2" id="KW-1133">Transmembrane helix</keyword>
<dbReference type="OMA" id="DAYCHAD"/>
<evidence type="ECO:0000256" key="1">
    <source>
        <dbReference type="ARBA" id="ARBA00035112"/>
    </source>
</evidence>
<comment type="similarity">
    <text evidence="1">Belongs to the ustYa family.</text>
</comment>